<reference evidence="1 2" key="1">
    <citation type="submission" date="2018-06" db="EMBL/GenBank/DDBJ databases">
        <title>Genomic Encyclopedia of Archaeal and Bacterial Type Strains, Phase II (KMG-II): from individual species to whole genera.</title>
        <authorList>
            <person name="Goeker M."/>
        </authorList>
    </citation>
    <scope>NUCLEOTIDE SEQUENCE [LARGE SCALE GENOMIC DNA]</scope>
    <source>
        <strain evidence="1 2">DSM 24525</strain>
    </source>
</reference>
<protein>
    <recommendedName>
        <fullName evidence="3">Extracellular solute-binding protein (Family 5)</fullName>
    </recommendedName>
</protein>
<dbReference type="Proteomes" id="UP000249688">
    <property type="component" value="Unassembled WGS sequence"/>
</dbReference>
<dbReference type="AlphaFoldDB" id="A0A2W7J1R8"/>
<proteinExistence type="predicted"/>
<accession>A0A2W7J1R8</accession>
<keyword evidence="2" id="KW-1185">Reference proteome</keyword>
<dbReference type="EMBL" id="QKYU01000013">
    <property type="protein sequence ID" value="PZW44913.1"/>
    <property type="molecule type" value="Genomic_DNA"/>
</dbReference>
<comment type="caution">
    <text evidence="1">The sequence shown here is derived from an EMBL/GenBank/DDBJ whole genome shotgun (WGS) entry which is preliminary data.</text>
</comment>
<sequence length="146" mass="15877">MPAKAPQVTEAIAASLAAIGVATQVELQPDRPAYAREVGAKRIGDMAIFDSTPYGSFRVLNDKVSATTQALWWQGHDDPALELLVQRANAAVAEPEREDAYGRCLAWLRHTPPWLYLFHPIDVCAAGRAIAPPALDCRGVLQFVGR</sequence>
<organism evidence="1 2">
    <name type="scientific">Humitalea rosea</name>
    <dbReference type="NCBI Taxonomy" id="990373"/>
    <lineage>
        <taxon>Bacteria</taxon>
        <taxon>Pseudomonadati</taxon>
        <taxon>Pseudomonadota</taxon>
        <taxon>Alphaproteobacteria</taxon>
        <taxon>Acetobacterales</taxon>
        <taxon>Roseomonadaceae</taxon>
        <taxon>Humitalea</taxon>
    </lineage>
</organism>
<name>A0A2W7J1R8_9PROT</name>
<dbReference type="RefSeq" id="WP_111398631.1">
    <property type="nucleotide sequence ID" value="NZ_QKYU01000013.1"/>
</dbReference>
<evidence type="ECO:0008006" key="3">
    <source>
        <dbReference type="Google" id="ProtNLM"/>
    </source>
</evidence>
<gene>
    <name evidence="1" type="ORF">C8P66_11380</name>
</gene>
<dbReference type="Gene3D" id="3.10.105.10">
    <property type="entry name" value="Dipeptide-binding Protein, Domain 3"/>
    <property type="match status" value="1"/>
</dbReference>
<evidence type="ECO:0000313" key="1">
    <source>
        <dbReference type="EMBL" id="PZW44913.1"/>
    </source>
</evidence>
<dbReference type="SUPFAM" id="SSF53850">
    <property type="entry name" value="Periplasmic binding protein-like II"/>
    <property type="match status" value="1"/>
</dbReference>
<dbReference type="OrthoDB" id="9803988at2"/>
<evidence type="ECO:0000313" key="2">
    <source>
        <dbReference type="Proteomes" id="UP000249688"/>
    </source>
</evidence>